<evidence type="ECO:0000313" key="3">
    <source>
        <dbReference type="Proteomes" id="UP001595705"/>
    </source>
</evidence>
<organism evidence="2 3">
    <name type="scientific">Luteimonas soli</name>
    <dbReference type="NCBI Taxonomy" id="1648966"/>
    <lineage>
        <taxon>Bacteria</taxon>
        <taxon>Pseudomonadati</taxon>
        <taxon>Pseudomonadota</taxon>
        <taxon>Gammaproteobacteria</taxon>
        <taxon>Lysobacterales</taxon>
        <taxon>Lysobacteraceae</taxon>
        <taxon>Luteimonas</taxon>
    </lineage>
</organism>
<keyword evidence="3" id="KW-1185">Reference proteome</keyword>
<protein>
    <submittedName>
        <fullName evidence="2">Uncharacterized protein</fullName>
    </submittedName>
</protein>
<feature type="region of interest" description="Disordered" evidence="1">
    <location>
        <begin position="74"/>
        <end position="94"/>
    </location>
</feature>
<name>A0ABV7XJY2_9GAMM</name>
<dbReference type="RefSeq" id="WP_386743190.1">
    <property type="nucleotide sequence ID" value="NZ_JBHRYA010000007.1"/>
</dbReference>
<reference evidence="3" key="1">
    <citation type="journal article" date="2019" name="Int. J. Syst. Evol. Microbiol.">
        <title>The Global Catalogue of Microorganisms (GCM) 10K type strain sequencing project: providing services to taxonomists for standard genome sequencing and annotation.</title>
        <authorList>
            <consortium name="The Broad Institute Genomics Platform"/>
            <consortium name="The Broad Institute Genome Sequencing Center for Infectious Disease"/>
            <person name="Wu L."/>
            <person name="Ma J."/>
        </authorList>
    </citation>
    <scope>NUCLEOTIDE SEQUENCE [LARGE SCALE GENOMIC DNA]</scope>
    <source>
        <strain evidence="3">KCTC 42441</strain>
    </source>
</reference>
<gene>
    <name evidence="2" type="ORF">ACFONC_07910</name>
</gene>
<dbReference type="Proteomes" id="UP001595705">
    <property type="component" value="Unassembled WGS sequence"/>
</dbReference>
<comment type="caution">
    <text evidence="2">The sequence shown here is derived from an EMBL/GenBank/DDBJ whole genome shotgun (WGS) entry which is preliminary data.</text>
</comment>
<evidence type="ECO:0000313" key="2">
    <source>
        <dbReference type="EMBL" id="MFC3716073.1"/>
    </source>
</evidence>
<feature type="compositionally biased region" description="Basic and acidic residues" evidence="1">
    <location>
        <begin position="74"/>
        <end position="83"/>
    </location>
</feature>
<feature type="compositionally biased region" description="Polar residues" evidence="1">
    <location>
        <begin position="85"/>
        <end position="94"/>
    </location>
</feature>
<evidence type="ECO:0000256" key="1">
    <source>
        <dbReference type="SAM" id="MobiDB-lite"/>
    </source>
</evidence>
<sequence>MNRGWVEDVERLHQEGLIDGDDQNTLIRHVEDQRRSLQEELALIVPEYKERITRDGQSSADEWLAAKARELGERDGDKTRRVVDSLSTVENQSS</sequence>
<accession>A0ABV7XJY2</accession>
<proteinExistence type="predicted"/>
<dbReference type="EMBL" id="JBHRYA010000007">
    <property type="protein sequence ID" value="MFC3716073.1"/>
    <property type="molecule type" value="Genomic_DNA"/>
</dbReference>